<dbReference type="EMBL" id="LKAM01000008">
    <property type="protein sequence ID" value="KUM47156.1"/>
    <property type="molecule type" value="Genomic_DNA"/>
</dbReference>
<evidence type="ECO:0000313" key="1">
    <source>
        <dbReference type="EMBL" id="KUM47156.1"/>
    </source>
</evidence>
<geneLocation type="mitochondrion" evidence="1"/>
<organism evidence="1">
    <name type="scientific">Picea glauca</name>
    <name type="common">White spruce</name>
    <name type="synonym">Pinus glauca</name>
    <dbReference type="NCBI Taxonomy" id="3330"/>
    <lineage>
        <taxon>Eukaryota</taxon>
        <taxon>Viridiplantae</taxon>
        <taxon>Streptophyta</taxon>
        <taxon>Embryophyta</taxon>
        <taxon>Tracheophyta</taxon>
        <taxon>Spermatophyta</taxon>
        <taxon>Pinopsida</taxon>
        <taxon>Pinidae</taxon>
        <taxon>Conifers I</taxon>
        <taxon>Pinales</taxon>
        <taxon>Pinaceae</taxon>
        <taxon>Picea</taxon>
    </lineage>
</organism>
<accession>A0A101LXG1</accession>
<comment type="caution">
    <text evidence="1">The sequence shown here is derived from an EMBL/GenBank/DDBJ whole genome shotgun (WGS) entry which is preliminary data.</text>
</comment>
<reference evidence="1" key="1">
    <citation type="journal article" date="2015" name="Genome Biol. Evol.">
        <title>Organellar Genomes of White Spruce (Picea glauca): Assembly and Annotation.</title>
        <authorList>
            <person name="Jackman S.D."/>
            <person name="Warren R.L."/>
            <person name="Gibb E.A."/>
            <person name="Vandervalk B.P."/>
            <person name="Mohamadi H."/>
            <person name="Chu J."/>
            <person name="Raymond A."/>
            <person name="Pleasance S."/>
            <person name="Coope R."/>
            <person name="Wildung M.R."/>
            <person name="Ritland C.E."/>
            <person name="Bousquet J."/>
            <person name="Jones S.J."/>
            <person name="Bohlmann J."/>
            <person name="Birol I."/>
        </authorList>
    </citation>
    <scope>NUCLEOTIDE SEQUENCE [LARGE SCALE GENOMIC DNA]</scope>
    <source>
        <tissue evidence="1">Flushing bud</tissue>
    </source>
</reference>
<name>A0A101LXG1_PICGL</name>
<sequence>MLTLLLDQRKLVLKLMGMLAMKLAFELQLLVLNLDLLYLERAVHLDLCLGQEGMPALTLLIDIKLVQVQLKPFELLLLRVLVRFNQQDLELDLPMVPLPLMRPVN</sequence>
<dbReference type="AlphaFoldDB" id="A0A101LXG1"/>
<gene>
    <name evidence="1" type="ORF">ABT39_MTgene6162</name>
</gene>
<proteinExistence type="predicted"/>
<protein>
    <submittedName>
        <fullName evidence="1">Uncharacterized protein</fullName>
    </submittedName>
</protein>
<keyword evidence="1" id="KW-0496">Mitochondrion</keyword>